<sequence>MTKSKTIICRCEDVTLEDIEAVIEKGYTSMDEIKRITRCGMGQCQGRTCRTLLLAELAKATNTHPNDIKVTTFRPPVKNVKMSVILGGIEDEENS</sequence>
<keyword evidence="1" id="KW-0560">Oxidoreductase</keyword>
<dbReference type="InterPro" id="IPR041854">
    <property type="entry name" value="BFD-like_2Fe2S-bd_dom_sf"/>
</dbReference>
<dbReference type="PANTHER" id="PTHR42949">
    <property type="entry name" value="ANAEROBIC GLYCEROL-3-PHOSPHATE DEHYDROGENASE SUBUNIT B"/>
    <property type="match status" value="1"/>
</dbReference>
<gene>
    <name evidence="3" type="ORF">D2962_13450</name>
</gene>
<proteinExistence type="predicted"/>
<dbReference type="CDD" id="cd19946">
    <property type="entry name" value="GlpA-like_Fer2_BFD-like"/>
    <property type="match status" value="1"/>
</dbReference>
<name>A0A3G2R9P1_9FIRM</name>
<dbReference type="Gene3D" id="1.10.10.1100">
    <property type="entry name" value="BFD-like [2Fe-2S]-binding domain"/>
    <property type="match status" value="1"/>
</dbReference>
<dbReference type="InterPro" id="IPR051691">
    <property type="entry name" value="Metab_Enz_Cyan_OpOx_G3PDH"/>
</dbReference>
<dbReference type="KEGG" id="bacg:D2962_13450"/>
<accession>A0A3G2R9P1</accession>
<evidence type="ECO:0000313" key="4">
    <source>
        <dbReference type="Proteomes" id="UP000280960"/>
    </source>
</evidence>
<dbReference type="PANTHER" id="PTHR42949:SF3">
    <property type="entry name" value="ANAEROBIC GLYCEROL-3-PHOSPHATE DEHYDROGENASE SUBUNIT B"/>
    <property type="match status" value="1"/>
</dbReference>
<dbReference type="AlphaFoldDB" id="A0A3G2R9P1"/>
<dbReference type="RefSeq" id="WP_120767057.1">
    <property type="nucleotide sequence ID" value="NZ_CP033169.1"/>
</dbReference>
<protein>
    <submittedName>
        <fullName evidence="3">(2Fe-2S)-binding protein</fullName>
    </submittedName>
</protein>
<feature type="domain" description="SoxA A3" evidence="2">
    <location>
        <begin position="4"/>
        <end position="85"/>
    </location>
</feature>
<dbReference type="GO" id="GO:0016491">
    <property type="term" value="F:oxidoreductase activity"/>
    <property type="evidence" value="ECO:0007669"/>
    <property type="project" value="UniProtKB-KW"/>
</dbReference>
<dbReference type="InterPro" id="IPR041117">
    <property type="entry name" value="SoxA_A3"/>
</dbReference>
<evidence type="ECO:0000313" key="3">
    <source>
        <dbReference type="EMBL" id="AYO31467.1"/>
    </source>
</evidence>
<dbReference type="Pfam" id="PF17806">
    <property type="entry name" value="SO_alpha_A3"/>
    <property type="match status" value="1"/>
</dbReference>
<dbReference type="Proteomes" id="UP000280960">
    <property type="component" value="Chromosome"/>
</dbReference>
<keyword evidence="4" id="KW-1185">Reference proteome</keyword>
<dbReference type="EMBL" id="CP033169">
    <property type="protein sequence ID" value="AYO31467.1"/>
    <property type="molecule type" value="Genomic_DNA"/>
</dbReference>
<evidence type="ECO:0000256" key="1">
    <source>
        <dbReference type="ARBA" id="ARBA00023002"/>
    </source>
</evidence>
<evidence type="ECO:0000259" key="2">
    <source>
        <dbReference type="Pfam" id="PF17806"/>
    </source>
</evidence>
<organism evidence="3 4">
    <name type="scientific">Biomaibacter acetigenes</name>
    <dbReference type="NCBI Taxonomy" id="2316383"/>
    <lineage>
        <taxon>Bacteria</taxon>
        <taxon>Bacillati</taxon>
        <taxon>Bacillota</taxon>
        <taxon>Clostridia</taxon>
        <taxon>Thermosediminibacterales</taxon>
        <taxon>Tepidanaerobacteraceae</taxon>
        <taxon>Biomaibacter</taxon>
    </lineage>
</organism>
<reference evidence="3 4" key="1">
    <citation type="submission" date="2018-10" db="EMBL/GenBank/DDBJ databases">
        <authorList>
            <person name="Zhang X."/>
        </authorList>
    </citation>
    <scope>NUCLEOTIDE SEQUENCE [LARGE SCALE GENOMIC DNA]</scope>
    <source>
        <strain evidence="3 4">SK-G1</strain>
    </source>
</reference>